<evidence type="ECO:0000313" key="2">
    <source>
        <dbReference type="Proteomes" id="UP000199473"/>
    </source>
</evidence>
<protein>
    <submittedName>
        <fullName evidence="1">Uncharacterized protein</fullName>
    </submittedName>
</protein>
<proteinExistence type="predicted"/>
<sequence length="92" mass="10047">MILQLDPPLPMTTPKGEGIAHFLIDYGAETHLMWVVFMDEDGSCWTVPNPEVRMAPNWSLGRRPLRPGRMQAANGAPVDPGAVARANGIPIK</sequence>
<keyword evidence="2" id="KW-1185">Reference proteome</keyword>
<dbReference type="EMBL" id="FOSQ01000001">
    <property type="protein sequence ID" value="SFK19302.1"/>
    <property type="molecule type" value="Genomic_DNA"/>
</dbReference>
<accession>A0A1I3XIG0</accession>
<dbReference type="STRING" id="1123062.SAMN02745775_101345"/>
<dbReference type="AlphaFoldDB" id="A0A1I3XIG0"/>
<reference evidence="1 2" key="1">
    <citation type="submission" date="2016-10" db="EMBL/GenBank/DDBJ databases">
        <authorList>
            <person name="de Groot N.N."/>
        </authorList>
    </citation>
    <scope>NUCLEOTIDE SEQUENCE [LARGE SCALE GENOMIC DNA]</scope>
    <source>
        <strain evidence="1 2">DSM 19981</strain>
    </source>
</reference>
<organism evidence="1 2">
    <name type="scientific">Falsiroseomonas stagni DSM 19981</name>
    <dbReference type="NCBI Taxonomy" id="1123062"/>
    <lineage>
        <taxon>Bacteria</taxon>
        <taxon>Pseudomonadati</taxon>
        <taxon>Pseudomonadota</taxon>
        <taxon>Alphaproteobacteria</taxon>
        <taxon>Acetobacterales</taxon>
        <taxon>Roseomonadaceae</taxon>
        <taxon>Falsiroseomonas</taxon>
    </lineage>
</organism>
<evidence type="ECO:0000313" key="1">
    <source>
        <dbReference type="EMBL" id="SFK19302.1"/>
    </source>
</evidence>
<name>A0A1I3XIG0_9PROT</name>
<dbReference type="Proteomes" id="UP000199473">
    <property type="component" value="Unassembled WGS sequence"/>
</dbReference>
<gene>
    <name evidence="1" type="ORF">SAMN02745775_101345</name>
</gene>
<dbReference type="RefSeq" id="WP_217648581.1">
    <property type="nucleotide sequence ID" value="NZ_FOSQ01000001.1"/>
</dbReference>